<reference evidence="3 4" key="1">
    <citation type="submission" date="2019-12" db="EMBL/GenBank/DDBJ databases">
        <title>Draft Genome Sequences of Six Type Strains of the Genus Massilia.</title>
        <authorList>
            <person name="Miess H."/>
            <person name="Frediansyah A."/>
            <person name="Goeker M."/>
            <person name="Gross H."/>
        </authorList>
    </citation>
    <scope>NUCLEOTIDE SEQUENCE [LARGE SCALE GENOMIC DNA]</scope>
    <source>
        <strain evidence="3 4">DSM 26639</strain>
    </source>
</reference>
<keyword evidence="4" id="KW-1185">Reference proteome</keyword>
<evidence type="ECO:0000313" key="3">
    <source>
        <dbReference type="EMBL" id="QGZ38229.1"/>
    </source>
</evidence>
<evidence type="ECO:0000256" key="1">
    <source>
        <dbReference type="SAM" id="MobiDB-lite"/>
    </source>
</evidence>
<evidence type="ECO:0000313" key="4">
    <source>
        <dbReference type="Proteomes" id="UP000437862"/>
    </source>
</evidence>
<name>A0ABX6FKW6_9BURK</name>
<sequence>MGFRRRAEPDRRMGDRQVDEQRRHVAPEESLTSEDGMQKINAGARANGAAGSTPASTAGPLQRRCACGAHTWGGGQCAACAQGRAAGFLQASLGIGASDDPLEVEADRVAEHVVAGGRAPLSVQRHGGQPAPDASPVPASVDQAIGSAGTPLDAPLRQEMERRFGHDFSGVRVHTDALAARSARDVAAHAYTVGQRIVFGEHRYAPATRDGRRLLAHELTHVIQQSGAAPIAPRVQRQDKGPAVPPSSAPSSAPARLTYTKQTPVQHRCGDFAWRIKWGLQGAADQANGFIVQKVKQESLTQKCDGTSDHDFYLYWEAWQVKNGKIMSGISDRESLGDEFTWSNTSGTKGGTYVSGAAKFIQGYMEPFNWGRLPQAGPLPATTKEPPGWTEAGSKYRYVGVLDFFCCDGQYRQSKLTTEELDV</sequence>
<feature type="compositionally biased region" description="Basic and acidic residues" evidence="1">
    <location>
        <begin position="1"/>
        <end position="27"/>
    </location>
</feature>
<accession>A0ABX6FKW6</accession>
<dbReference type="Pfam" id="PF13699">
    <property type="entry name" value="eCIS_core"/>
    <property type="match status" value="1"/>
</dbReference>
<dbReference type="EMBL" id="CP046904">
    <property type="protein sequence ID" value="QGZ38229.1"/>
    <property type="molecule type" value="Genomic_DNA"/>
</dbReference>
<organism evidence="3 4">
    <name type="scientific">Pseudoduganella flava</name>
    <dbReference type="NCBI Taxonomy" id="871742"/>
    <lineage>
        <taxon>Bacteria</taxon>
        <taxon>Pseudomonadati</taxon>
        <taxon>Pseudomonadota</taxon>
        <taxon>Betaproteobacteria</taxon>
        <taxon>Burkholderiales</taxon>
        <taxon>Oxalobacteraceae</taxon>
        <taxon>Telluria group</taxon>
        <taxon>Pseudoduganella</taxon>
    </lineage>
</organism>
<feature type="domain" description="eCIS core" evidence="2">
    <location>
        <begin position="151"/>
        <end position="228"/>
    </location>
</feature>
<gene>
    <name evidence="3" type="ORF">GO485_03630</name>
</gene>
<protein>
    <submittedName>
        <fullName evidence="3">DUF4157 domain-containing protein</fullName>
    </submittedName>
</protein>
<feature type="region of interest" description="Disordered" evidence="1">
    <location>
        <begin position="1"/>
        <end position="37"/>
    </location>
</feature>
<feature type="region of interest" description="Disordered" evidence="1">
    <location>
        <begin position="232"/>
        <end position="255"/>
    </location>
</feature>
<dbReference type="InterPro" id="IPR025295">
    <property type="entry name" value="eCIS_core_dom"/>
</dbReference>
<evidence type="ECO:0000259" key="2">
    <source>
        <dbReference type="Pfam" id="PF13699"/>
    </source>
</evidence>
<proteinExistence type="predicted"/>
<dbReference type="Proteomes" id="UP000437862">
    <property type="component" value="Chromosome"/>
</dbReference>